<proteinExistence type="inferred from homology"/>
<reference evidence="14 15" key="1">
    <citation type="submission" date="2017-10" db="EMBL/GenBank/DDBJ databases">
        <title>A novel species of cold-tolerant Malassezia isolated from bats.</title>
        <authorList>
            <person name="Lorch J.M."/>
            <person name="Palmer J.M."/>
            <person name="Vanderwolf K.J."/>
            <person name="Schmidt K.Z."/>
            <person name="Verant M.L."/>
            <person name="Weller T.J."/>
            <person name="Blehert D.S."/>
        </authorList>
    </citation>
    <scope>NUCLEOTIDE SEQUENCE [LARGE SCALE GENOMIC DNA]</scope>
    <source>
        <strain evidence="14 15">NWHC:44797-103</strain>
    </source>
</reference>
<evidence type="ECO:0000256" key="1">
    <source>
        <dbReference type="ARBA" id="ARBA00010505"/>
    </source>
</evidence>
<feature type="domain" description="Thioredoxin" evidence="13">
    <location>
        <begin position="3"/>
        <end position="169"/>
    </location>
</feature>
<keyword evidence="15" id="KW-1185">Reference proteome</keyword>
<evidence type="ECO:0000256" key="12">
    <source>
        <dbReference type="RuleBase" id="RU366011"/>
    </source>
</evidence>
<dbReference type="GO" id="GO:0008379">
    <property type="term" value="F:thioredoxin peroxidase activity"/>
    <property type="evidence" value="ECO:0007669"/>
    <property type="project" value="InterPro"/>
</dbReference>
<evidence type="ECO:0000256" key="2">
    <source>
        <dbReference type="ARBA" id="ARBA00022559"/>
    </source>
</evidence>
<dbReference type="FunFam" id="3.40.30.10:FF:000020">
    <property type="entry name" value="Peroxiredoxin"/>
    <property type="match status" value="1"/>
</dbReference>
<dbReference type="PROSITE" id="PS51352">
    <property type="entry name" value="THIOREDOXIN_2"/>
    <property type="match status" value="1"/>
</dbReference>
<dbReference type="InterPro" id="IPR013766">
    <property type="entry name" value="Thioredoxin_domain"/>
</dbReference>
<dbReference type="EMBL" id="KZ454989">
    <property type="protein sequence ID" value="PKI84254.1"/>
    <property type="molecule type" value="Genomic_DNA"/>
</dbReference>
<evidence type="ECO:0000256" key="5">
    <source>
        <dbReference type="ARBA" id="ARBA00023157"/>
    </source>
</evidence>
<keyword evidence="2 12" id="KW-0575">Peroxidase</keyword>
<keyword evidence="5" id="KW-1015">Disulfide bond</keyword>
<evidence type="ECO:0000256" key="10">
    <source>
        <dbReference type="ARBA" id="ARBA00079296"/>
    </source>
</evidence>
<dbReference type="Proteomes" id="UP000232875">
    <property type="component" value="Unassembled WGS sequence"/>
</dbReference>
<comment type="subunit">
    <text evidence="7">Homodimer; disulfide-linked, upon oxidation.</text>
</comment>
<gene>
    <name evidence="14" type="ORF">MVES_001407</name>
</gene>
<dbReference type="GO" id="GO:0034599">
    <property type="term" value="P:cellular response to oxidative stress"/>
    <property type="evidence" value="ECO:0007669"/>
    <property type="project" value="InterPro"/>
</dbReference>
<dbReference type="SUPFAM" id="SSF52833">
    <property type="entry name" value="Thioredoxin-like"/>
    <property type="match status" value="1"/>
</dbReference>
<keyword evidence="6 12" id="KW-0676">Redox-active center</keyword>
<dbReference type="STRING" id="2020962.A0A2N1JCI4"/>
<feature type="active site" description="Cysteine sulfenic acid (-SOH) intermediate" evidence="11">
    <location>
        <position position="59"/>
    </location>
</feature>
<evidence type="ECO:0000256" key="11">
    <source>
        <dbReference type="PIRSR" id="PIRSR637944-1"/>
    </source>
</evidence>
<evidence type="ECO:0000256" key="9">
    <source>
        <dbReference type="ARBA" id="ARBA00076301"/>
    </source>
</evidence>
<dbReference type="GO" id="GO:0005739">
    <property type="term" value="C:mitochondrion"/>
    <property type="evidence" value="ECO:0007669"/>
    <property type="project" value="TreeGrafter"/>
</dbReference>
<dbReference type="InterPro" id="IPR036249">
    <property type="entry name" value="Thioredoxin-like_sf"/>
</dbReference>
<comment type="similarity">
    <text evidence="1 12">Belongs to the peroxiredoxin family. Prx5 subfamily.</text>
</comment>
<dbReference type="Pfam" id="PF08534">
    <property type="entry name" value="Redoxin"/>
    <property type="match status" value="1"/>
</dbReference>
<dbReference type="InterPro" id="IPR013740">
    <property type="entry name" value="Redoxin"/>
</dbReference>
<dbReference type="PANTHER" id="PTHR10430:SF16">
    <property type="entry name" value="PEROXIREDOXIN-5, MITOCHONDRIAL"/>
    <property type="match status" value="1"/>
</dbReference>
<dbReference type="GO" id="GO:0045454">
    <property type="term" value="P:cell redox homeostasis"/>
    <property type="evidence" value="ECO:0007669"/>
    <property type="project" value="TreeGrafter"/>
</dbReference>
<evidence type="ECO:0000259" key="13">
    <source>
        <dbReference type="PROSITE" id="PS51352"/>
    </source>
</evidence>
<dbReference type="GO" id="GO:0005777">
    <property type="term" value="C:peroxisome"/>
    <property type="evidence" value="ECO:0007669"/>
    <property type="project" value="TreeGrafter"/>
</dbReference>
<evidence type="ECO:0000256" key="4">
    <source>
        <dbReference type="ARBA" id="ARBA00023002"/>
    </source>
</evidence>
<dbReference type="Gene3D" id="3.40.30.10">
    <property type="entry name" value="Glutaredoxin"/>
    <property type="match status" value="1"/>
</dbReference>
<evidence type="ECO:0000256" key="8">
    <source>
        <dbReference type="ARBA" id="ARBA00074156"/>
    </source>
</evidence>
<accession>A0A2N1JCI4</accession>
<evidence type="ECO:0000256" key="6">
    <source>
        <dbReference type="ARBA" id="ARBA00023284"/>
    </source>
</evidence>
<dbReference type="AlphaFoldDB" id="A0A2N1JCI4"/>
<keyword evidence="3 12" id="KW-0049">Antioxidant</keyword>
<comment type="function">
    <text evidence="12">Thiol-specific peroxidase that catalyzes the reduction of hydrogen peroxide and organic hydroperoxides to water and alcohols, respectively. Plays a role in cell protection against oxidative stress by detoxifying peroxides.</text>
</comment>
<dbReference type="CDD" id="cd03013">
    <property type="entry name" value="PRX5_like"/>
    <property type="match status" value="1"/>
</dbReference>
<dbReference type="OrthoDB" id="195498at2759"/>
<evidence type="ECO:0000313" key="15">
    <source>
        <dbReference type="Proteomes" id="UP000232875"/>
    </source>
</evidence>
<evidence type="ECO:0000256" key="7">
    <source>
        <dbReference type="ARBA" id="ARBA00063543"/>
    </source>
</evidence>
<evidence type="ECO:0000313" key="14">
    <source>
        <dbReference type="EMBL" id="PKI84254.1"/>
    </source>
</evidence>
<dbReference type="InterPro" id="IPR037944">
    <property type="entry name" value="PRX5-like"/>
</dbReference>
<evidence type="ECO:0000256" key="3">
    <source>
        <dbReference type="ARBA" id="ARBA00022862"/>
    </source>
</evidence>
<sequence>MPIKQGDTIPDTTFNYIPWSKDIQDGKASGSPTSFKAHELWKGKKVVIVSIPGAFTPVCHMSHIPGFISKLSDIKAKGYEVVIIAANDPFVMSAWRVNMEVEDKILFATDANAEFSKQFGASVDIPENGFGVRTARYALVINDLKVEYFGKDDGDLKDSSVEAVLLQLK</sequence>
<dbReference type="PANTHER" id="PTHR10430">
    <property type="entry name" value="PEROXIREDOXIN"/>
    <property type="match status" value="1"/>
</dbReference>
<keyword evidence="4 12" id="KW-0560">Oxidoreductase</keyword>
<dbReference type="GO" id="GO:0042744">
    <property type="term" value="P:hydrogen peroxide catabolic process"/>
    <property type="evidence" value="ECO:0007669"/>
    <property type="project" value="TreeGrafter"/>
</dbReference>
<name>A0A2N1JCI4_9BASI</name>
<organism evidence="14 15">
    <name type="scientific">Malassezia vespertilionis</name>
    <dbReference type="NCBI Taxonomy" id="2020962"/>
    <lineage>
        <taxon>Eukaryota</taxon>
        <taxon>Fungi</taxon>
        <taxon>Dikarya</taxon>
        <taxon>Basidiomycota</taxon>
        <taxon>Ustilaginomycotina</taxon>
        <taxon>Malasseziomycetes</taxon>
        <taxon>Malasseziales</taxon>
        <taxon>Malasseziaceae</taxon>
        <taxon>Malassezia</taxon>
    </lineage>
</organism>
<protein>
    <recommendedName>
        <fullName evidence="8">Putative peroxiredoxin</fullName>
    </recommendedName>
    <alternativeName>
        <fullName evidence="9">Thioredoxin reductase</fullName>
    </alternativeName>
    <alternativeName>
        <fullName evidence="10">Thioredoxin-dependent peroxiredoxin</fullName>
    </alternativeName>
</protein>